<dbReference type="SUPFAM" id="SSF82615">
    <property type="entry name" value="Polo-box domain"/>
    <property type="match status" value="1"/>
</dbReference>
<dbReference type="SUPFAM" id="SSF56112">
    <property type="entry name" value="Protein kinase-like (PK-like)"/>
    <property type="match status" value="1"/>
</dbReference>
<dbReference type="WBParaSite" id="SPAL_0000611500.1">
    <property type="protein sequence ID" value="SPAL_0000611500.1"/>
    <property type="gene ID" value="SPAL_0000611500"/>
</dbReference>
<dbReference type="PROSITE" id="PS00107">
    <property type="entry name" value="PROTEIN_KINASE_ATP"/>
    <property type="match status" value="1"/>
</dbReference>
<dbReference type="Gene3D" id="3.30.1120.30">
    <property type="entry name" value="POLO box domain"/>
    <property type="match status" value="1"/>
</dbReference>
<sequence>MEDYEDSFEEDCEDSFVEAPKVIQDRITETQYSRGELLGSGYSGNCYLFTDLETKRKYAGKIMIKMIKNRLNYKLDKINEITSIQMSLRHPNILRMFRYFDCSTYVCTTMELCDSTLKSVLERLGVLDEQSCRYVVREVACGISYLHENRVIHRGIEPNNIFFTKDMDVKIGDFELAIKHEDPVKKISDSYGKITYLAPESIDGSGYSFGVDVWALGVTLYKMVVGHVPFDYMTCYKQLDKKVKSCDYHIPSTVPTNTEDMIKSLLTRDPDNRPAIDDILKLEYLSSESISKHHLRGYILGEPSTNINNQENSNEYNAMPLSRNKSIPKEDCKLNLKSGIEDIFHKGFRLVSRCSSFEEQLSMAPQYDSSHEDENIPGKEFNLDIEKESKFILEELDKSLGAFFCCGQGIISSSEMDSYALTRFRRPKYFITRWVDFNEKYDLGYQLSDSSVGVIFKDNSCLVTDGAMKNFQYVDKNGA</sequence>
<dbReference type="GO" id="GO:0005634">
    <property type="term" value="C:nucleus"/>
    <property type="evidence" value="ECO:0007669"/>
    <property type="project" value="TreeGrafter"/>
</dbReference>
<organism evidence="9 10">
    <name type="scientific">Strongyloides papillosus</name>
    <name type="common">Intestinal threadworm</name>
    <dbReference type="NCBI Taxonomy" id="174720"/>
    <lineage>
        <taxon>Eukaryota</taxon>
        <taxon>Metazoa</taxon>
        <taxon>Ecdysozoa</taxon>
        <taxon>Nematoda</taxon>
        <taxon>Chromadorea</taxon>
        <taxon>Rhabditida</taxon>
        <taxon>Tylenchina</taxon>
        <taxon>Panagrolaimomorpha</taxon>
        <taxon>Strongyloidoidea</taxon>
        <taxon>Strongyloididae</taxon>
        <taxon>Strongyloides</taxon>
    </lineage>
</organism>
<dbReference type="GO" id="GO:0000922">
    <property type="term" value="C:spindle pole"/>
    <property type="evidence" value="ECO:0007669"/>
    <property type="project" value="TreeGrafter"/>
</dbReference>
<dbReference type="GO" id="GO:0004674">
    <property type="term" value="F:protein serine/threonine kinase activity"/>
    <property type="evidence" value="ECO:0007669"/>
    <property type="project" value="UniProtKB-KW"/>
</dbReference>
<dbReference type="CDD" id="cd13118">
    <property type="entry name" value="POLO_box_1"/>
    <property type="match status" value="1"/>
</dbReference>
<dbReference type="InterPro" id="IPR011009">
    <property type="entry name" value="Kinase-like_dom_sf"/>
</dbReference>
<dbReference type="Pfam" id="PF00069">
    <property type="entry name" value="Pkinase"/>
    <property type="match status" value="1"/>
</dbReference>
<evidence type="ECO:0000256" key="4">
    <source>
        <dbReference type="ARBA" id="ARBA00022777"/>
    </source>
</evidence>
<dbReference type="GO" id="GO:0000776">
    <property type="term" value="C:kinetochore"/>
    <property type="evidence" value="ECO:0007669"/>
    <property type="project" value="TreeGrafter"/>
</dbReference>
<protein>
    <submittedName>
        <fullName evidence="10">Polo kinase</fullName>
    </submittedName>
</protein>
<evidence type="ECO:0000256" key="2">
    <source>
        <dbReference type="ARBA" id="ARBA00022679"/>
    </source>
</evidence>
<dbReference type="InterPro" id="IPR000959">
    <property type="entry name" value="POLO_box_dom"/>
</dbReference>
<evidence type="ECO:0000313" key="9">
    <source>
        <dbReference type="Proteomes" id="UP000046392"/>
    </source>
</evidence>
<dbReference type="STRING" id="174720.A0A0N5BJI9"/>
<evidence type="ECO:0000259" key="8">
    <source>
        <dbReference type="PROSITE" id="PS50078"/>
    </source>
</evidence>
<evidence type="ECO:0000256" key="3">
    <source>
        <dbReference type="ARBA" id="ARBA00022741"/>
    </source>
</evidence>
<dbReference type="InterPro" id="IPR033701">
    <property type="entry name" value="POLO_box_1"/>
</dbReference>
<feature type="binding site" evidence="6">
    <location>
        <position position="61"/>
    </location>
    <ligand>
        <name>ATP</name>
        <dbReference type="ChEBI" id="CHEBI:30616"/>
    </ligand>
</feature>
<feature type="domain" description="Protein kinase" evidence="7">
    <location>
        <begin position="32"/>
        <end position="285"/>
    </location>
</feature>
<dbReference type="PANTHER" id="PTHR24345:SF0">
    <property type="entry name" value="CELL CYCLE SERINE_THREONINE-PROTEIN KINASE CDC5_MSD2"/>
    <property type="match status" value="1"/>
</dbReference>
<dbReference type="PANTHER" id="PTHR24345">
    <property type="entry name" value="SERINE/THREONINE-PROTEIN KINASE PLK"/>
    <property type="match status" value="1"/>
</dbReference>
<dbReference type="AlphaFoldDB" id="A0A0N5BJI9"/>
<dbReference type="PROSITE" id="PS50078">
    <property type="entry name" value="POLO_BOX"/>
    <property type="match status" value="1"/>
</dbReference>
<feature type="domain" description="POLO box" evidence="8">
    <location>
        <begin position="430"/>
        <end position="479"/>
    </location>
</feature>
<accession>A0A0N5BJI9</accession>
<keyword evidence="4" id="KW-0418">Kinase</keyword>
<keyword evidence="2" id="KW-0808">Transferase</keyword>
<keyword evidence="9" id="KW-1185">Reference proteome</keyword>
<dbReference type="Pfam" id="PF00659">
    <property type="entry name" value="POLO_box"/>
    <property type="match status" value="1"/>
</dbReference>
<keyword evidence="1" id="KW-0723">Serine/threonine-protein kinase</keyword>
<dbReference type="InterPro" id="IPR036947">
    <property type="entry name" value="POLO_box_dom_sf"/>
</dbReference>
<evidence type="ECO:0000259" key="7">
    <source>
        <dbReference type="PROSITE" id="PS50011"/>
    </source>
</evidence>
<reference evidence="10" key="1">
    <citation type="submission" date="2017-02" db="UniProtKB">
        <authorList>
            <consortium name="WormBaseParasite"/>
        </authorList>
    </citation>
    <scope>IDENTIFICATION</scope>
</reference>
<dbReference type="Proteomes" id="UP000046392">
    <property type="component" value="Unplaced"/>
</dbReference>
<dbReference type="PROSITE" id="PS50011">
    <property type="entry name" value="PROTEIN_KINASE_DOM"/>
    <property type="match status" value="1"/>
</dbReference>
<proteinExistence type="predicted"/>
<evidence type="ECO:0000256" key="5">
    <source>
        <dbReference type="ARBA" id="ARBA00022840"/>
    </source>
</evidence>
<evidence type="ECO:0000256" key="6">
    <source>
        <dbReference type="PROSITE-ProRule" id="PRU10141"/>
    </source>
</evidence>
<evidence type="ECO:0000256" key="1">
    <source>
        <dbReference type="ARBA" id="ARBA00022527"/>
    </source>
</evidence>
<dbReference type="GO" id="GO:0007052">
    <property type="term" value="P:mitotic spindle organization"/>
    <property type="evidence" value="ECO:0007669"/>
    <property type="project" value="TreeGrafter"/>
</dbReference>
<dbReference type="GO" id="GO:0005737">
    <property type="term" value="C:cytoplasm"/>
    <property type="evidence" value="ECO:0007669"/>
    <property type="project" value="TreeGrafter"/>
</dbReference>
<keyword evidence="5 6" id="KW-0067">ATP-binding</keyword>
<dbReference type="InterPro" id="IPR000719">
    <property type="entry name" value="Prot_kinase_dom"/>
</dbReference>
<name>A0A0N5BJI9_STREA</name>
<dbReference type="InterPro" id="IPR017441">
    <property type="entry name" value="Protein_kinase_ATP_BS"/>
</dbReference>
<evidence type="ECO:0000313" key="10">
    <source>
        <dbReference type="WBParaSite" id="SPAL_0000611500.1"/>
    </source>
</evidence>
<dbReference type="GO" id="GO:0005524">
    <property type="term" value="F:ATP binding"/>
    <property type="evidence" value="ECO:0007669"/>
    <property type="project" value="UniProtKB-UniRule"/>
</dbReference>
<dbReference type="Gene3D" id="1.10.510.10">
    <property type="entry name" value="Transferase(Phosphotransferase) domain 1"/>
    <property type="match status" value="1"/>
</dbReference>
<keyword evidence="3 6" id="KW-0547">Nucleotide-binding</keyword>